<evidence type="ECO:0000256" key="2">
    <source>
        <dbReference type="PIRSR" id="PIRSR600246-2"/>
    </source>
</evidence>
<dbReference type="PANTHER" id="PTHR10188:SF6">
    <property type="entry name" value="N(4)-(BETA-N-ACETYLGLUCOSAMINYL)-L-ASPARAGINASE"/>
    <property type="match status" value="1"/>
</dbReference>
<dbReference type="GO" id="GO:0005737">
    <property type="term" value="C:cytoplasm"/>
    <property type="evidence" value="ECO:0007669"/>
    <property type="project" value="TreeGrafter"/>
</dbReference>
<name>A0A8J3TB56_9ACTN</name>
<evidence type="ECO:0000256" key="1">
    <source>
        <dbReference type="PIRSR" id="PIRSR600246-1"/>
    </source>
</evidence>
<keyword evidence="5" id="KW-1185">Reference proteome</keyword>
<protein>
    <recommendedName>
        <fullName evidence="6">Asparaginase</fullName>
    </recommendedName>
</protein>
<feature type="active site" description="Nucleophile" evidence="1">
    <location>
        <position position="178"/>
    </location>
</feature>
<gene>
    <name evidence="4" type="ORF">Pme01_16730</name>
</gene>
<feature type="binding site" evidence="2">
    <location>
        <begin position="229"/>
        <end position="232"/>
    </location>
    <ligand>
        <name>substrate</name>
    </ligand>
</feature>
<comment type="caution">
    <text evidence="4">The sequence shown here is derived from an EMBL/GenBank/DDBJ whole genome shotgun (WGS) entry which is preliminary data.</text>
</comment>
<evidence type="ECO:0008006" key="6">
    <source>
        <dbReference type="Google" id="ProtNLM"/>
    </source>
</evidence>
<dbReference type="EMBL" id="BOON01000015">
    <property type="protein sequence ID" value="GII22076.1"/>
    <property type="molecule type" value="Genomic_DNA"/>
</dbReference>
<feature type="binding site" evidence="2">
    <location>
        <begin position="206"/>
        <end position="209"/>
    </location>
    <ligand>
        <name>substrate</name>
    </ligand>
</feature>
<sequence length="330" mass="34351">MRMGSPVIIASERGEVGLVEAMRALRAGGSAMDAVEIALRAAEANEADHYVGVGGIPNLLGEVELDASIMDGSTLAAGAVGAVTGFPHPITIARAVCEQLPQHAMLVGRGAERFADECAIPRGTTLTEEAVRLWKEGLTPEALDEAERTQGAGETAYRRSVLARIQAMEPPHRHPWGTINVIALDGAGRLCTGVSTSGYPWKYPGRVGDSAVIGAGNYCDGRYGGAACTGRGELAIRAGTARTVVDGLADGLSPEEACVTALERTMSLADPFRAQVRTLCLTADGQHAGAATVTGATYGLMTGDHTEPEFLPRAVISNHFFIGVETGSQP</sequence>
<organism evidence="4 5">
    <name type="scientific">Planosporangium mesophilum</name>
    <dbReference type="NCBI Taxonomy" id="689768"/>
    <lineage>
        <taxon>Bacteria</taxon>
        <taxon>Bacillati</taxon>
        <taxon>Actinomycetota</taxon>
        <taxon>Actinomycetes</taxon>
        <taxon>Micromonosporales</taxon>
        <taxon>Micromonosporaceae</taxon>
        <taxon>Planosporangium</taxon>
    </lineage>
</organism>
<dbReference type="Proteomes" id="UP000599074">
    <property type="component" value="Unassembled WGS sequence"/>
</dbReference>
<feature type="site" description="Cleavage; by autolysis" evidence="3">
    <location>
        <begin position="177"/>
        <end position="178"/>
    </location>
</feature>
<proteinExistence type="predicted"/>
<dbReference type="InterPro" id="IPR000246">
    <property type="entry name" value="Peptidase_T2"/>
</dbReference>
<dbReference type="AlphaFoldDB" id="A0A8J3TB56"/>
<reference evidence="4" key="1">
    <citation type="submission" date="2021-01" db="EMBL/GenBank/DDBJ databases">
        <title>Whole genome shotgun sequence of Planosporangium mesophilum NBRC 109066.</title>
        <authorList>
            <person name="Komaki H."/>
            <person name="Tamura T."/>
        </authorList>
    </citation>
    <scope>NUCLEOTIDE SEQUENCE</scope>
    <source>
        <strain evidence="4">NBRC 109066</strain>
    </source>
</reference>
<dbReference type="PANTHER" id="PTHR10188">
    <property type="entry name" value="L-ASPARAGINASE"/>
    <property type="match status" value="1"/>
</dbReference>
<evidence type="ECO:0000313" key="4">
    <source>
        <dbReference type="EMBL" id="GII22076.1"/>
    </source>
</evidence>
<evidence type="ECO:0000256" key="3">
    <source>
        <dbReference type="PIRSR" id="PIRSR600246-3"/>
    </source>
</evidence>
<accession>A0A8J3TB56</accession>
<dbReference type="Gene3D" id="3.60.20.30">
    <property type="entry name" value="(Glycosyl)asparaginase"/>
    <property type="match status" value="1"/>
</dbReference>
<dbReference type="InterPro" id="IPR029055">
    <property type="entry name" value="Ntn_hydrolases_N"/>
</dbReference>
<dbReference type="Pfam" id="PF01112">
    <property type="entry name" value="Asparaginase_2"/>
    <property type="match status" value="1"/>
</dbReference>
<dbReference type="SUPFAM" id="SSF56235">
    <property type="entry name" value="N-terminal nucleophile aminohydrolases (Ntn hydrolases)"/>
    <property type="match status" value="1"/>
</dbReference>
<dbReference type="GO" id="GO:0016811">
    <property type="term" value="F:hydrolase activity, acting on carbon-nitrogen (but not peptide) bonds, in linear amides"/>
    <property type="evidence" value="ECO:0007669"/>
    <property type="project" value="UniProtKB-ARBA"/>
</dbReference>
<evidence type="ECO:0000313" key="5">
    <source>
        <dbReference type="Proteomes" id="UP000599074"/>
    </source>
</evidence>